<comment type="caution">
    <text evidence="1">The sequence shown here is derived from an EMBL/GenBank/DDBJ whole genome shotgun (WGS) entry which is preliminary data.</text>
</comment>
<reference evidence="2" key="1">
    <citation type="journal article" date="2019" name="Int. J. Syst. Evol. Microbiol.">
        <title>The Global Catalogue of Microorganisms (GCM) 10K type strain sequencing project: providing services to taxonomists for standard genome sequencing and annotation.</title>
        <authorList>
            <consortium name="The Broad Institute Genomics Platform"/>
            <consortium name="The Broad Institute Genome Sequencing Center for Infectious Disease"/>
            <person name="Wu L."/>
            <person name="Ma J."/>
        </authorList>
    </citation>
    <scope>NUCLEOTIDE SEQUENCE [LARGE SCALE GENOMIC DNA]</scope>
    <source>
        <strain evidence="2">CGMCC 4.1530</strain>
    </source>
</reference>
<gene>
    <name evidence="1" type="ORF">ACFP73_04090</name>
</gene>
<proteinExistence type="predicted"/>
<name>A0ABW1VJH5_9GAMM</name>
<organism evidence="1 2">
    <name type="scientific">Tatumella punctata</name>
    <dbReference type="NCBI Taxonomy" id="399969"/>
    <lineage>
        <taxon>Bacteria</taxon>
        <taxon>Pseudomonadati</taxon>
        <taxon>Pseudomonadota</taxon>
        <taxon>Gammaproteobacteria</taxon>
        <taxon>Enterobacterales</taxon>
        <taxon>Erwiniaceae</taxon>
        <taxon>Tatumella</taxon>
    </lineage>
</organism>
<accession>A0ABW1VJH5</accession>
<dbReference type="Proteomes" id="UP001596215">
    <property type="component" value="Unassembled WGS sequence"/>
</dbReference>
<dbReference type="RefSeq" id="WP_212707672.1">
    <property type="nucleotide sequence ID" value="NZ_BAAAFW010000012.1"/>
</dbReference>
<sequence>MRENFPGESMAQMMTHSDTRIRFAAGDSPFFSGITTYSVKAPVSGAFFCPPSARAEDINNG</sequence>
<protein>
    <submittedName>
        <fullName evidence="1">Uncharacterized protein</fullName>
    </submittedName>
</protein>
<dbReference type="EMBL" id="JBHSUC010000003">
    <property type="protein sequence ID" value="MFC6361281.1"/>
    <property type="molecule type" value="Genomic_DNA"/>
</dbReference>
<keyword evidence="2" id="KW-1185">Reference proteome</keyword>
<evidence type="ECO:0000313" key="1">
    <source>
        <dbReference type="EMBL" id="MFC6361281.1"/>
    </source>
</evidence>
<evidence type="ECO:0000313" key="2">
    <source>
        <dbReference type="Proteomes" id="UP001596215"/>
    </source>
</evidence>